<evidence type="ECO:0000313" key="8">
    <source>
        <dbReference type="EMBL" id="SHI51666.1"/>
    </source>
</evidence>
<evidence type="ECO:0000256" key="4">
    <source>
        <dbReference type="ARBA" id="ARBA00023251"/>
    </source>
</evidence>
<evidence type="ECO:0000256" key="6">
    <source>
        <dbReference type="SAM" id="SignalP"/>
    </source>
</evidence>
<evidence type="ECO:0000256" key="2">
    <source>
        <dbReference type="ARBA" id="ARBA00012865"/>
    </source>
</evidence>
<dbReference type="PROSITE" id="PS00146">
    <property type="entry name" value="BETA_LACTAMASE_A"/>
    <property type="match status" value="1"/>
</dbReference>
<comment type="catalytic activity">
    <reaction evidence="5">
        <text>a beta-lactam + H2O = a substituted beta-amino acid</text>
        <dbReference type="Rhea" id="RHEA:20401"/>
        <dbReference type="ChEBI" id="CHEBI:15377"/>
        <dbReference type="ChEBI" id="CHEBI:35627"/>
        <dbReference type="ChEBI" id="CHEBI:140347"/>
        <dbReference type="EC" id="3.5.2.6"/>
    </reaction>
</comment>
<dbReference type="GO" id="GO:0030655">
    <property type="term" value="P:beta-lactam antibiotic catabolic process"/>
    <property type="evidence" value="ECO:0007669"/>
    <property type="project" value="InterPro"/>
</dbReference>
<dbReference type="PRINTS" id="PR00118">
    <property type="entry name" value="BLACTAMASEA"/>
</dbReference>
<dbReference type="PROSITE" id="PS51257">
    <property type="entry name" value="PROKAR_LIPOPROTEIN"/>
    <property type="match status" value="1"/>
</dbReference>
<keyword evidence="4 5" id="KW-0046">Antibiotic resistance</keyword>
<evidence type="ECO:0000256" key="3">
    <source>
        <dbReference type="ARBA" id="ARBA00022801"/>
    </source>
</evidence>
<dbReference type="AlphaFoldDB" id="A0A1M6BSH8"/>
<dbReference type="RefSeq" id="WP_073374360.1">
    <property type="nucleotide sequence ID" value="NZ_FQZK01000001.1"/>
</dbReference>
<dbReference type="GO" id="GO:0008800">
    <property type="term" value="F:beta-lactamase activity"/>
    <property type="evidence" value="ECO:0007669"/>
    <property type="project" value="UniProtKB-UniRule"/>
</dbReference>
<dbReference type="InterPro" id="IPR012338">
    <property type="entry name" value="Beta-lactam/transpept-like"/>
</dbReference>
<reference evidence="8 9" key="1">
    <citation type="submission" date="2016-11" db="EMBL/GenBank/DDBJ databases">
        <authorList>
            <person name="Jaros S."/>
            <person name="Januszkiewicz K."/>
            <person name="Wedrychowicz H."/>
        </authorList>
    </citation>
    <scope>NUCLEOTIDE SEQUENCE [LARGE SCALE GENOMIC DNA]</scope>
    <source>
        <strain evidence="8 9">CGMCC 4.5723</strain>
    </source>
</reference>
<dbReference type="GO" id="GO:0046677">
    <property type="term" value="P:response to antibiotic"/>
    <property type="evidence" value="ECO:0007669"/>
    <property type="project" value="UniProtKB-UniRule"/>
</dbReference>
<comment type="similarity">
    <text evidence="1 5">Belongs to the class-A beta-lactamase family.</text>
</comment>
<dbReference type="EC" id="3.5.2.6" evidence="2 5"/>
<dbReference type="EMBL" id="FQZK01000001">
    <property type="protein sequence ID" value="SHI51666.1"/>
    <property type="molecule type" value="Genomic_DNA"/>
</dbReference>
<keyword evidence="9" id="KW-1185">Reference proteome</keyword>
<dbReference type="OrthoDB" id="9784149at2"/>
<evidence type="ECO:0000256" key="5">
    <source>
        <dbReference type="RuleBase" id="RU361140"/>
    </source>
</evidence>
<keyword evidence="6" id="KW-0732">Signal</keyword>
<dbReference type="InterPro" id="IPR023650">
    <property type="entry name" value="Beta-lactam_class-A_AS"/>
</dbReference>
<dbReference type="PANTHER" id="PTHR35333">
    <property type="entry name" value="BETA-LACTAMASE"/>
    <property type="match status" value="1"/>
</dbReference>
<dbReference type="Gene3D" id="3.40.710.10">
    <property type="entry name" value="DD-peptidase/beta-lactamase superfamily"/>
    <property type="match status" value="1"/>
</dbReference>
<dbReference type="STRING" id="758803.SAMN05421803_101457"/>
<dbReference type="InterPro" id="IPR000871">
    <property type="entry name" value="Beta-lactam_class-A"/>
</dbReference>
<accession>A0A1M6BSH8</accession>
<dbReference type="PANTHER" id="PTHR35333:SF3">
    <property type="entry name" value="BETA-LACTAMASE-TYPE TRANSPEPTIDASE FOLD CONTAINING PROTEIN"/>
    <property type="match status" value="1"/>
</dbReference>
<feature type="chain" id="PRO_5009916126" description="Beta-lactamase" evidence="6">
    <location>
        <begin position="33"/>
        <end position="305"/>
    </location>
</feature>
<dbReference type="InterPro" id="IPR045155">
    <property type="entry name" value="Beta-lactam_cat"/>
</dbReference>
<evidence type="ECO:0000313" key="9">
    <source>
        <dbReference type="Proteomes" id="UP000184452"/>
    </source>
</evidence>
<feature type="domain" description="Beta-lactamase class A catalytic" evidence="7">
    <location>
        <begin position="63"/>
        <end position="279"/>
    </location>
</feature>
<dbReference type="Proteomes" id="UP000184452">
    <property type="component" value="Unassembled WGS sequence"/>
</dbReference>
<keyword evidence="3 5" id="KW-0378">Hydrolase</keyword>
<protein>
    <recommendedName>
        <fullName evidence="2 5">Beta-lactamase</fullName>
        <ecNumber evidence="2 5">3.5.2.6</ecNumber>
    </recommendedName>
</protein>
<name>A0A1M6BSH8_9ACTN</name>
<gene>
    <name evidence="8" type="ORF">SAMN05421803_101457</name>
</gene>
<dbReference type="SUPFAM" id="SSF56601">
    <property type="entry name" value="beta-lactamase/transpeptidase-like"/>
    <property type="match status" value="1"/>
</dbReference>
<dbReference type="NCBIfam" id="NF033103">
    <property type="entry name" value="bla_class_A"/>
    <property type="match status" value="1"/>
</dbReference>
<feature type="signal peptide" evidence="6">
    <location>
        <begin position="1"/>
        <end position="32"/>
    </location>
</feature>
<evidence type="ECO:0000259" key="7">
    <source>
        <dbReference type="Pfam" id="PF13354"/>
    </source>
</evidence>
<sequence length="305" mass="32420">MPTRSTRIRSLRPTAAAALALVALTACGTAEAEPQSTQAAPSASPTAHPGFAALETEYGARLGVYALDTGTGEEVEYRADERFAYASTHKALSAGALLAENSLEEMEEVVTYTEEDLVDYSPVTEQHVDTGMTLMEVIDASVRYSDNTAANLTLDALGGIEGFTEDLRSIGDDVTEPARYETELNEATPGDIRDTSTPRAMATSLEAYTLGDVLPEEKQDVLIDLLIRNTTGDETIRAGVPEGWIVGDKTGSAGYGGRNDIAVVWPEEGADPILISVYTAQDAENAEPINEIIADATEIVVDELG</sequence>
<proteinExistence type="inferred from homology"/>
<organism evidence="8 9">
    <name type="scientific">Nocardiopsis flavescens</name>
    <dbReference type="NCBI Taxonomy" id="758803"/>
    <lineage>
        <taxon>Bacteria</taxon>
        <taxon>Bacillati</taxon>
        <taxon>Actinomycetota</taxon>
        <taxon>Actinomycetes</taxon>
        <taxon>Streptosporangiales</taxon>
        <taxon>Nocardiopsidaceae</taxon>
        <taxon>Nocardiopsis</taxon>
    </lineage>
</organism>
<evidence type="ECO:0000256" key="1">
    <source>
        <dbReference type="ARBA" id="ARBA00009009"/>
    </source>
</evidence>
<dbReference type="Pfam" id="PF13354">
    <property type="entry name" value="Beta-lactamase2"/>
    <property type="match status" value="1"/>
</dbReference>